<protein>
    <submittedName>
        <fullName evidence="2">Uncharacterized protein</fullName>
    </submittedName>
</protein>
<comment type="caution">
    <text evidence="2">The sequence shown here is derived from an EMBL/GenBank/DDBJ whole genome shotgun (WGS) entry which is preliminary data.</text>
</comment>
<reference evidence="2 3" key="1">
    <citation type="journal article" date="2018" name="Nat. Genet.">
        <title>The Rosa genome provides new insights in the design of modern roses.</title>
        <authorList>
            <person name="Bendahmane M."/>
        </authorList>
    </citation>
    <scope>NUCLEOTIDE SEQUENCE [LARGE SCALE GENOMIC DNA]</scope>
    <source>
        <strain evidence="3">cv. Old Blush</strain>
    </source>
</reference>
<keyword evidence="3" id="KW-1185">Reference proteome</keyword>
<evidence type="ECO:0000256" key="1">
    <source>
        <dbReference type="SAM" id="MobiDB-lite"/>
    </source>
</evidence>
<gene>
    <name evidence="2" type="ORF">RchiOBHm_Chr6g0276471</name>
</gene>
<dbReference type="Proteomes" id="UP000238479">
    <property type="component" value="Chromosome 6"/>
</dbReference>
<sequence>MAPRLRTMPFFPISDLFIRILMCLKRKAGDPKVILSKMNRDGSSPEDDAVFSNL</sequence>
<feature type="compositionally biased region" description="Acidic residues" evidence="1">
    <location>
        <begin position="44"/>
        <end position="54"/>
    </location>
</feature>
<evidence type="ECO:0000313" key="3">
    <source>
        <dbReference type="Proteomes" id="UP000238479"/>
    </source>
</evidence>
<dbReference type="Gramene" id="PRQ24802">
    <property type="protein sequence ID" value="PRQ24802"/>
    <property type="gene ID" value="RchiOBHm_Chr6g0276471"/>
</dbReference>
<accession>A0A2P6PSA6</accession>
<proteinExistence type="predicted"/>
<dbReference type="AlphaFoldDB" id="A0A2P6PSA6"/>
<organism evidence="2 3">
    <name type="scientific">Rosa chinensis</name>
    <name type="common">China rose</name>
    <dbReference type="NCBI Taxonomy" id="74649"/>
    <lineage>
        <taxon>Eukaryota</taxon>
        <taxon>Viridiplantae</taxon>
        <taxon>Streptophyta</taxon>
        <taxon>Embryophyta</taxon>
        <taxon>Tracheophyta</taxon>
        <taxon>Spermatophyta</taxon>
        <taxon>Magnoliopsida</taxon>
        <taxon>eudicotyledons</taxon>
        <taxon>Gunneridae</taxon>
        <taxon>Pentapetalae</taxon>
        <taxon>rosids</taxon>
        <taxon>fabids</taxon>
        <taxon>Rosales</taxon>
        <taxon>Rosaceae</taxon>
        <taxon>Rosoideae</taxon>
        <taxon>Rosoideae incertae sedis</taxon>
        <taxon>Rosa</taxon>
    </lineage>
</organism>
<name>A0A2P6PSA6_ROSCH</name>
<evidence type="ECO:0000313" key="2">
    <source>
        <dbReference type="EMBL" id="PRQ24802.1"/>
    </source>
</evidence>
<feature type="region of interest" description="Disordered" evidence="1">
    <location>
        <begin position="35"/>
        <end position="54"/>
    </location>
</feature>
<dbReference type="EMBL" id="PDCK01000044">
    <property type="protein sequence ID" value="PRQ24802.1"/>
    <property type="molecule type" value="Genomic_DNA"/>
</dbReference>